<protein>
    <submittedName>
        <fullName evidence="2">Uncharacterized protein</fullName>
    </submittedName>
</protein>
<feature type="compositionally biased region" description="Polar residues" evidence="1">
    <location>
        <begin position="123"/>
        <end position="138"/>
    </location>
</feature>
<dbReference type="EMBL" id="KI913122">
    <property type="protein sequence ID" value="ETV82527.1"/>
    <property type="molecule type" value="Genomic_DNA"/>
</dbReference>
<dbReference type="RefSeq" id="XP_009828196.1">
    <property type="nucleotide sequence ID" value="XM_009829894.1"/>
</dbReference>
<accession>W4GS53</accession>
<evidence type="ECO:0000313" key="2">
    <source>
        <dbReference type="EMBL" id="ETV82527.1"/>
    </source>
</evidence>
<gene>
    <name evidence="2" type="ORF">H257_05130</name>
</gene>
<evidence type="ECO:0000256" key="1">
    <source>
        <dbReference type="SAM" id="MobiDB-lite"/>
    </source>
</evidence>
<name>W4GS53_APHAT</name>
<dbReference type="AlphaFoldDB" id="W4GS53"/>
<dbReference type="VEuPathDB" id="FungiDB:H257_05130"/>
<organism evidence="2">
    <name type="scientific">Aphanomyces astaci</name>
    <name type="common">Crayfish plague agent</name>
    <dbReference type="NCBI Taxonomy" id="112090"/>
    <lineage>
        <taxon>Eukaryota</taxon>
        <taxon>Sar</taxon>
        <taxon>Stramenopiles</taxon>
        <taxon>Oomycota</taxon>
        <taxon>Saprolegniomycetes</taxon>
        <taxon>Saprolegniales</taxon>
        <taxon>Verrucalvaceae</taxon>
        <taxon>Aphanomyces</taxon>
    </lineage>
</organism>
<dbReference type="GeneID" id="20807126"/>
<proteinExistence type="predicted"/>
<sequence length="167" mass="18234">MERQRRCQPAQLLSLGYSPRVTKLLSAQAILDALDSLVTFFQPDAYGSTTATLYFGRAKAFCASLHRRHPICPLSAPVVVAYLDHEFGKFGHVIASDLLMSIMQVQLATLPHHSSSHHGHLMQTPQAHGPSSSTTPSKAAQPVHLELHVARFHAPASMQSQLSSHPL</sequence>
<feature type="region of interest" description="Disordered" evidence="1">
    <location>
        <begin position="113"/>
        <end position="140"/>
    </location>
</feature>
<reference evidence="2" key="1">
    <citation type="submission" date="2013-12" db="EMBL/GenBank/DDBJ databases">
        <title>The Genome Sequence of Aphanomyces astaci APO3.</title>
        <authorList>
            <consortium name="The Broad Institute Genomics Platform"/>
            <person name="Russ C."/>
            <person name="Tyler B."/>
            <person name="van West P."/>
            <person name="Dieguez-Uribeondo J."/>
            <person name="Young S.K."/>
            <person name="Zeng Q."/>
            <person name="Gargeya S."/>
            <person name="Fitzgerald M."/>
            <person name="Abouelleil A."/>
            <person name="Alvarado L."/>
            <person name="Chapman S.B."/>
            <person name="Gainer-Dewar J."/>
            <person name="Goldberg J."/>
            <person name="Griggs A."/>
            <person name="Gujja S."/>
            <person name="Hansen M."/>
            <person name="Howarth C."/>
            <person name="Imamovic A."/>
            <person name="Ireland A."/>
            <person name="Larimer J."/>
            <person name="McCowan C."/>
            <person name="Murphy C."/>
            <person name="Pearson M."/>
            <person name="Poon T.W."/>
            <person name="Priest M."/>
            <person name="Roberts A."/>
            <person name="Saif S."/>
            <person name="Shea T."/>
            <person name="Sykes S."/>
            <person name="Wortman J."/>
            <person name="Nusbaum C."/>
            <person name="Birren B."/>
        </authorList>
    </citation>
    <scope>NUCLEOTIDE SEQUENCE [LARGE SCALE GENOMIC DNA]</scope>
    <source>
        <strain evidence="2">APO3</strain>
    </source>
</reference>